<name>A0A6G7ZKT4_9SPHN</name>
<feature type="transmembrane region" description="Helical" evidence="1">
    <location>
        <begin position="48"/>
        <end position="66"/>
    </location>
</feature>
<feature type="transmembrane region" description="Helical" evidence="1">
    <location>
        <begin position="155"/>
        <end position="173"/>
    </location>
</feature>
<reference evidence="2 3" key="1">
    <citation type="submission" date="2020-03" db="EMBL/GenBank/DDBJ databases">
        <title>Sphingomonas sp. nov., isolated from fish.</title>
        <authorList>
            <person name="Hyun D.-W."/>
            <person name="Bae J.-W."/>
        </authorList>
    </citation>
    <scope>NUCLEOTIDE SEQUENCE [LARGE SCALE GENOMIC DNA]</scope>
    <source>
        <strain evidence="2 3">HDW15C</strain>
    </source>
</reference>
<feature type="transmembrane region" description="Helical" evidence="1">
    <location>
        <begin position="78"/>
        <end position="99"/>
    </location>
</feature>
<evidence type="ECO:0000313" key="2">
    <source>
        <dbReference type="EMBL" id="QIL01607.1"/>
    </source>
</evidence>
<feature type="transmembrane region" description="Helical" evidence="1">
    <location>
        <begin position="105"/>
        <end position="123"/>
    </location>
</feature>
<dbReference type="KEGG" id="ssin:G7078_01570"/>
<dbReference type="AlphaFoldDB" id="A0A6G7ZKT4"/>
<feature type="transmembrane region" description="Helical" evidence="1">
    <location>
        <begin position="130"/>
        <end position="149"/>
    </location>
</feature>
<gene>
    <name evidence="2" type="ORF">G7078_01570</name>
</gene>
<keyword evidence="1" id="KW-1133">Transmembrane helix</keyword>
<keyword evidence="3" id="KW-1185">Reference proteome</keyword>
<accession>A0A6G7ZKT4</accession>
<dbReference type="EMBL" id="CP049871">
    <property type="protein sequence ID" value="QIL01607.1"/>
    <property type="molecule type" value="Genomic_DNA"/>
</dbReference>
<evidence type="ECO:0000313" key="3">
    <source>
        <dbReference type="Proteomes" id="UP000502502"/>
    </source>
</evidence>
<dbReference type="RefSeq" id="WP_166092320.1">
    <property type="nucleotide sequence ID" value="NZ_CP049871.1"/>
</dbReference>
<keyword evidence="1" id="KW-0812">Transmembrane</keyword>
<organism evidence="2 3">
    <name type="scientific">Sphingomonas sinipercae</name>
    <dbReference type="NCBI Taxonomy" id="2714944"/>
    <lineage>
        <taxon>Bacteria</taxon>
        <taxon>Pseudomonadati</taxon>
        <taxon>Pseudomonadota</taxon>
        <taxon>Alphaproteobacteria</taxon>
        <taxon>Sphingomonadales</taxon>
        <taxon>Sphingomonadaceae</taxon>
        <taxon>Sphingomonas</taxon>
    </lineage>
</organism>
<proteinExistence type="predicted"/>
<sequence>MNTIENHQRDLGWVRYVGWGGAVALILLPLVAMRLAPDAGVNWTLSDFVFAAGLIGTVGLVVELAMRAARNWAQRLGALTAIGTGFLLVWSDLAVGYIGDGSSPLNIALLAIPPLVLIGALAVRMRAKPMAVLLTAAAAAHGVTGAIGYPQDPVTGPITAVFVALWLGAAWLFHRSAR</sequence>
<evidence type="ECO:0000256" key="1">
    <source>
        <dbReference type="SAM" id="Phobius"/>
    </source>
</evidence>
<protein>
    <submittedName>
        <fullName evidence="2">Uncharacterized protein</fullName>
    </submittedName>
</protein>
<keyword evidence="1" id="KW-0472">Membrane</keyword>
<dbReference type="Proteomes" id="UP000502502">
    <property type="component" value="Chromosome"/>
</dbReference>
<feature type="transmembrane region" description="Helical" evidence="1">
    <location>
        <begin position="12"/>
        <end position="36"/>
    </location>
</feature>